<dbReference type="EMBL" id="NBSK02000003">
    <property type="protein sequence ID" value="KAJ0216851.1"/>
    <property type="molecule type" value="Genomic_DNA"/>
</dbReference>
<dbReference type="Proteomes" id="UP000235145">
    <property type="component" value="Unassembled WGS sequence"/>
</dbReference>
<proteinExistence type="predicted"/>
<keyword evidence="2" id="KW-1185">Reference proteome</keyword>
<name>A0A9R1W630_LACSA</name>
<organism evidence="1 2">
    <name type="scientific">Lactuca sativa</name>
    <name type="common">Garden lettuce</name>
    <dbReference type="NCBI Taxonomy" id="4236"/>
    <lineage>
        <taxon>Eukaryota</taxon>
        <taxon>Viridiplantae</taxon>
        <taxon>Streptophyta</taxon>
        <taxon>Embryophyta</taxon>
        <taxon>Tracheophyta</taxon>
        <taxon>Spermatophyta</taxon>
        <taxon>Magnoliopsida</taxon>
        <taxon>eudicotyledons</taxon>
        <taxon>Gunneridae</taxon>
        <taxon>Pentapetalae</taxon>
        <taxon>asterids</taxon>
        <taxon>campanulids</taxon>
        <taxon>Asterales</taxon>
        <taxon>Asteraceae</taxon>
        <taxon>Cichorioideae</taxon>
        <taxon>Cichorieae</taxon>
        <taxon>Lactucinae</taxon>
        <taxon>Lactuca</taxon>
    </lineage>
</organism>
<dbReference type="AlphaFoldDB" id="A0A9R1W630"/>
<sequence length="97" mass="11110">MYSTYNIDNGPSGVASQDFFKCLGSVFVLVRDTMHAFQDFEFTFEVESTAFEVHRHKNSKGCMFKIKVPFDSFCLGKCCLFSDRPIVMKSDDQIFGH</sequence>
<evidence type="ECO:0000313" key="1">
    <source>
        <dbReference type="EMBL" id="KAJ0216851.1"/>
    </source>
</evidence>
<protein>
    <submittedName>
        <fullName evidence="1">Uncharacterized protein</fullName>
    </submittedName>
</protein>
<comment type="caution">
    <text evidence="1">The sequence shown here is derived from an EMBL/GenBank/DDBJ whole genome shotgun (WGS) entry which is preliminary data.</text>
</comment>
<evidence type="ECO:0000313" key="2">
    <source>
        <dbReference type="Proteomes" id="UP000235145"/>
    </source>
</evidence>
<reference evidence="1 2" key="1">
    <citation type="journal article" date="2017" name="Nat. Commun.">
        <title>Genome assembly with in vitro proximity ligation data and whole-genome triplication in lettuce.</title>
        <authorList>
            <person name="Reyes-Chin-Wo S."/>
            <person name="Wang Z."/>
            <person name="Yang X."/>
            <person name="Kozik A."/>
            <person name="Arikit S."/>
            <person name="Song C."/>
            <person name="Xia L."/>
            <person name="Froenicke L."/>
            <person name="Lavelle D.O."/>
            <person name="Truco M.J."/>
            <person name="Xia R."/>
            <person name="Zhu S."/>
            <person name="Xu C."/>
            <person name="Xu H."/>
            <person name="Xu X."/>
            <person name="Cox K."/>
            <person name="Korf I."/>
            <person name="Meyers B.C."/>
            <person name="Michelmore R.W."/>
        </authorList>
    </citation>
    <scope>NUCLEOTIDE SEQUENCE [LARGE SCALE GENOMIC DNA]</scope>
    <source>
        <strain evidence="2">cv. Salinas</strain>
        <tissue evidence="1">Seedlings</tissue>
    </source>
</reference>
<gene>
    <name evidence="1" type="ORF">LSAT_V11C300144940</name>
</gene>
<accession>A0A9R1W630</accession>